<evidence type="ECO:0000313" key="1">
    <source>
        <dbReference type="EMBL" id="KAF7991290.1"/>
    </source>
</evidence>
<dbReference type="EMBL" id="JACMRX010000004">
    <property type="protein sequence ID" value="KAF7991290.1"/>
    <property type="molecule type" value="Genomic_DNA"/>
</dbReference>
<dbReference type="OrthoDB" id="10268002at2759"/>
<dbReference type="PANTHER" id="PTHR21391:SF0">
    <property type="entry name" value="AT04489P-RELATED"/>
    <property type="match status" value="1"/>
</dbReference>
<comment type="caution">
    <text evidence="1">The sequence shown here is derived from an EMBL/GenBank/DDBJ whole genome shotgun (WGS) entry which is preliminary data.</text>
</comment>
<organism evidence="1 2">
    <name type="scientific">Aphidius gifuensis</name>
    <name type="common">Parasitoid wasp</name>
    <dbReference type="NCBI Taxonomy" id="684658"/>
    <lineage>
        <taxon>Eukaryota</taxon>
        <taxon>Metazoa</taxon>
        <taxon>Ecdysozoa</taxon>
        <taxon>Arthropoda</taxon>
        <taxon>Hexapoda</taxon>
        <taxon>Insecta</taxon>
        <taxon>Pterygota</taxon>
        <taxon>Neoptera</taxon>
        <taxon>Endopterygota</taxon>
        <taxon>Hymenoptera</taxon>
        <taxon>Apocrita</taxon>
        <taxon>Ichneumonoidea</taxon>
        <taxon>Braconidae</taxon>
        <taxon>Aphidiinae</taxon>
        <taxon>Aphidius</taxon>
    </lineage>
</organism>
<proteinExistence type="predicted"/>
<dbReference type="SUPFAM" id="SSF48452">
    <property type="entry name" value="TPR-like"/>
    <property type="match status" value="1"/>
</dbReference>
<name>A0A834XQ07_APHGI</name>
<sequence length="614" mass="73530">MEHVDIEAQQATSKLHSEWAFRFTNDEKYQAAIDTFVKSFEEDKRDDLRRLLGFCKALINFTRYTEADEISKKCLEIEPDNYKVKWMRVETLYKIGEFGRSLVYAYPGYQCHQCRYPFEDAIYRANDTIENCIGCNTLENVMVEMLSWINKLQEQQFNLIAKLSDDGDEFEGINNDNTKFKVNDKNYRKDYKMKKFENLLTIRYLKLQSIDKFFLENIFIILNKYTINKNLLLLINDQLQRFKQIKEINRIQKPIYTNFFKKNIPNIIIERENNEIKLKKLNIIIEINYLLNKLHETRINKNYSNFFKLVERIKNKLDTYPIYLFPMKKECLNQMYIMVGKTYIDPRDVTKFNDENTKIRYLKHHLGIKVSTIPRDEDIAWVILTKSTITTTTTNNNENKLTILELFRKRIALTSDPLELTWIYHELSKYYINKKLYDLARFYAKKSRDYSYISNSDIWTINANHLLIKIEINQHNKNEAKESAIMAYLGAQKISYNYLINFYKYTIIYIDNINFNIIKNNTNDINKREILILNLMSNNNIKMNINNLFDRMNVVPAKRRLSIMPGCKTIDKKYKISCKRNTVKDINNDKMLVKKLIYKNEFIDKIPGWMDFQE</sequence>
<reference evidence="1 2" key="1">
    <citation type="submission" date="2020-08" db="EMBL/GenBank/DDBJ databases">
        <title>Aphidius gifuensis genome sequencing and assembly.</title>
        <authorList>
            <person name="Du Z."/>
        </authorList>
    </citation>
    <scope>NUCLEOTIDE SEQUENCE [LARGE SCALE GENOMIC DNA]</scope>
    <source>
        <strain evidence="1">YNYX2018</strain>
        <tissue evidence="1">Adults</tissue>
    </source>
</reference>
<dbReference type="AlphaFoldDB" id="A0A834XQ07"/>
<accession>A0A834XQ07</accession>
<dbReference type="PANTHER" id="PTHR21391">
    <property type="entry name" value="AT04489P-RELATED"/>
    <property type="match status" value="1"/>
</dbReference>
<evidence type="ECO:0000313" key="2">
    <source>
        <dbReference type="Proteomes" id="UP000639338"/>
    </source>
</evidence>
<gene>
    <name evidence="1" type="ORF">HCN44_002852</name>
</gene>
<dbReference type="InterPro" id="IPR011990">
    <property type="entry name" value="TPR-like_helical_dom_sf"/>
</dbReference>
<keyword evidence="2" id="KW-1185">Reference proteome</keyword>
<dbReference type="Proteomes" id="UP000639338">
    <property type="component" value="Unassembled WGS sequence"/>
</dbReference>
<protein>
    <submittedName>
        <fullName evidence="1">Uncharacterized protein</fullName>
    </submittedName>
</protein>